<dbReference type="Pfam" id="PF00389">
    <property type="entry name" value="2-Hacid_dh"/>
    <property type="match status" value="1"/>
</dbReference>
<evidence type="ECO:0000259" key="6">
    <source>
        <dbReference type="Pfam" id="PF02826"/>
    </source>
</evidence>
<name>A0A1H0JPR4_9PSEU</name>
<dbReference type="OrthoDB" id="9793626at2"/>
<dbReference type="FunFam" id="3.40.50.720:FF:000203">
    <property type="entry name" value="D-3-phosphoglycerate dehydrogenase (SerA)"/>
    <property type="match status" value="1"/>
</dbReference>
<dbReference type="Gene3D" id="3.40.50.720">
    <property type="entry name" value="NAD(P)-binding Rossmann-like Domain"/>
    <property type="match status" value="2"/>
</dbReference>
<dbReference type="PANTHER" id="PTHR10996:SF283">
    <property type="entry name" value="GLYOXYLATE_HYDROXYPYRUVATE REDUCTASE B"/>
    <property type="match status" value="1"/>
</dbReference>
<keyword evidence="2 4" id="KW-0560">Oxidoreductase</keyword>
<dbReference type="SUPFAM" id="SSF51735">
    <property type="entry name" value="NAD(P)-binding Rossmann-fold domains"/>
    <property type="match status" value="1"/>
</dbReference>
<feature type="domain" description="D-isomer specific 2-hydroxyacid dehydrogenase NAD-binding" evidence="6">
    <location>
        <begin position="113"/>
        <end position="290"/>
    </location>
</feature>
<evidence type="ECO:0000313" key="8">
    <source>
        <dbReference type="Proteomes" id="UP000199651"/>
    </source>
</evidence>
<dbReference type="GO" id="GO:0030267">
    <property type="term" value="F:glyoxylate reductase (NADPH) activity"/>
    <property type="evidence" value="ECO:0007669"/>
    <property type="project" value="TreeGrafter"/>
</dbReference>
<evidence type="ECO:0000256" key="1">
    <source>
        <dbReference type="ARBA" id="ARBA00005854"/>
    </source>
</evidence>
<dbReference type="EMBL" id="FNJB01000003">
    <property type="protein sequence ID" value="SDO45553.1"/>
    <property type="molecule type" value="Genomic_DNA"/>
</dbReference>
<dbReference type="GO" id="GO:0016618">
    <property type="term" value="F:hydroxypyruvate reductase [NAD(P)H] activity"/>
    <property type="evidence" value="ECO:0007669"/>
    <property type="project" value="TreeGrafter"/>
</dbReference>
<accession>A0A1H0JPR4</accession>
<organism evidence="7 8">
    <name type="scientific">Actinokineospora alba</name>
    <dbReference type="NCBI Taxonomy" id="504798"/>
    <lineage>
        <taxon>Bacteria</taxon>
        <taxon>Bacillati</taxon>
        <taxon>Actinomycetota</taxon>
        <taxon>Actinomycetes</taxon>
        <taxon>Pseudonocardiales</taxon>
        <taxon>Pseudonocardiaceae</taxon>
        <taxon>Actinokineospora</taxon>
    </lineage>
</organism>
<dbReference type="InterPro" id="IPR006140">
    <property type="entry name" value="D-isomer_DH_NAD-bd"/>
</dbReference>
<dbReference type="InterPro" id="IPR050223">
    <property type="entry name" value="D-isomer_2-hydroxyacid_DH"/>
</dbReference>
<reference evidence="8" key="1">
    <citation type="submission" date="2016-10" db="EMBL/GenBank/DDBJ databases">
        <authorList>
            <person name="Varghese N."/>
            <person name="Submissions S."/>
        </authorList>
    </citation>
    <scope>NUCLEOTIDE SEQUENCE [LARGE SCALE GENOMIC DNA]</scope>
    <source>
        <strain evidence="8">IBRC-M 10655</strain>
    </source>
</reference>
<dbReference type="RefSeq" id="WP_091371750.1">
    <property type="nucleotide sequence ID" value="NZ_FNDV01000002.1"/>
</dbReference>
<dbReference type="Pfam" id="PF02826">
    <property type="entry name" value="2-Hacid_dh_C"/>
    <property type="match status" value="1"/>
</dbReference>
<dbReference type="CDD" id="cd05301">
    <property type="entry name" value="GDH"/>
    <property type="match status" value="1"/>
</dbReference>
<dbReference type="PROSITE" id="PS00065">
    <property type="entry name" value="D_2_HYDROXYACID_DH_1"/>
    <property type="match status" value="1"/>
</dbReference>
<dbReference type="PROSITE" id="PS00670">
    <property type="entry name" value="D_2_HYDROXYACID_DH_2"/>
    <property type="match status" value="1"/>
</dbReference>
<proteinExistence type="inferred from homology"/>
<protein>
    <submittedName>
        <fullName evidence="7">Glyoxylate reductase</fullName>
    </submittedName>
</protein>
<dbReference type="InterPro" id="IPR006139">
    <property type="entry name" value="D-isomer_2_OHA_DH_cat_dom"/>
</dbReference>
<keyword evidence="8" id="KW-1185">Reference proteome</keyword>
<sequence>MADSEILLTRRLVDEAMAALDGTCEVDLYEGPPTAIPRSELLRRVKGKDGLLTLLTEKVDAELLDAAGPQLKVVANYAVGVDNIDIPECTRRGILVTNTPDVLTEATADLAWALILSCVRRVAEGDRFLRSREEWIWDPRMMLGQELYGRTIGIVGCGRIGQATARRALGFGMRVIYHNSRPLPADIAGELKAELRTFDQLVAESDVISVHCPLTPATRHLFNADVFARMKPSAVLVNTARGPVVDEKALADAVRAGEIFGAGLDVFEREPIVEESLLDLDAVTIVPHLGSATVQTRAAMGLLAVENLLDGLAGTRPRALLNPEALSD</sequence>
<dbReference type="GO" id="GO:0051287">
    <property type="term" value="F:NAD binding"/>
    <property type="evidence" value="ECO:0007669"/>
    <property type="project" value="InterPro"/>
</dbReference>
<dbReference type="PANTHER" id="PTHR10996">
    <property type="entry name" value="2-HYDROXYACID DEHYDROGENASE-RELATED"/>
    <property type="match status" value="1"/>
</dbReference>
<dbReference type="Proteomes" id="UP000199651">
    <property type="component" value="Unassembled WGS sequence"/>
</dbReference>
<dbReference type="STRING" id="504798.SAMN05421871_102888"/>
<keyword evidence="3" id="KW-0520">NAD</keyword>
<comment type="similarity">
    <text evidence="1 4">Belongs to the D-isomer specific 2-hydroxyacid dehydrogenase family.</text>
</comment>
<evidence type="ECO:0000259" key="5">
    <source>
        <dbReference type="Pfam" id="PF00389"/>
    </source>
</evidence>
<evidence type="ECO:0000256" key="4">
    <source>
        <dbReference type="RuleBase" id="RU003719"/>
    </source>
</evidence>
<dbReference type="AlphaFoldDB" id="A0A1H0JPR4"/>
<evidence type="ECO:0000256" key="2">
    <source>
        <dbReference type="ARBA" id="ARBA00023002"/>
    </source>
</evidence>
<feature type="domain" description="D-isomer specific 2-hydroxyacid dehydrogenase catalytic" evidence="5">
    <location>
        <begin position="6"/>
        <end position="322"/>
    </location>
</feature>
<dbReference type="SUPFAM" id="SSF52283">
    <property type="entry name" value="Formate/glycerate dehydrogenase catalytic domain-like"/>
    <property type="match status" value="1"/>
</dbReference>
<dbReference type="InterPro" id="IPR036291">
    <property type="entry name" value="NAD(P)-bd_dom_sf"/>
</dbReference>
<dbReference type="PROSITE" id="PS00671">
    <property type="entry name" value="D_2_HYDROXYACID_DH_3"/>
    <property type="match status" value="1"/>
</dbReference>
<evidence type="ECO:0000256" key="3">
    <source>
        <dbReference type="ARBA" id="ARBA00023027"/>
    </source>
</evidence>
<evidence type="ECO:0000313" key="7">
    <source>
        <dbReference type="EMBL" id="SDO45553.1"/>
    </source>
</evidence>
<gene>
    <name evidence="7" type="ORF">SAMN05192558_103161</name>
</gene>
<dbReference type="InterPro" id="IPR029753">
    <property type="entry name" value="D-isomer_DH_CS"/>
</dbReference>
<dbReference type="InterPro" id="IPR029752">
    <property type="entry name" value="D-isomer_DH_CS1"/>
</dbReference>
<dbReference type="GO" id="GO:0005829">
    <property type="term" value="C:cytosol"/>
    <property type="evidence" value="ECO:0007669"/>
    <property type="project" value="TreeGrafter"/>
</dbReference>